<name>A0A5S9Q6N9_9GAMM</name>
<evidence type="ECO:0000256" key="1">
    <source>
        <dbReference type="ARBA" id="ARBA00006484"/>
    </source>
</evidence>
<organism evidence="5 6">
    <name type="scientific">BD1-7 clade bacterium</name>
    <dbReference type="NCBI Taxonomy" id="2029982"/>
    <lineage>
        <taxon>Bacteria</taxon>
        <taxon>Pseudomonadati</taxon>
        <taxon>Pseudomonadota</taxon>
        <taxon>Gammaproteobacteria</taxon>
        <taxon>Cellvibrionales</taxon>
        <taxon>Spongiibacteraceae</taxon>
        <taxon>BD1-7 clade</taxon>
    </lineage>
</organism>
<protein>
    <submittedName>
        <fullName evidence="5">Putative oxidoreductase</fullName>
        <ecNumber evidence="5">1.-.-.-</ecNumber>
    </submittedName>
</protein>
<dbReference type="InterPro" id="IPR002347">
    <property type="entry name" value="SDR_fam"/>
</dbReference>
<dbReference type="EMBL" id="CACSII010000017">
    <property type="protein sequence ID" value="CAA0113560.1"/>
    <property type="molecule type" value="Genomic_DNA"/>
</dbReference>
<dbReference type="Proteomes" id="UP000434580">
    <property type="component" value="Unassembled WGS sequence"/>
</dbReference>
<proteinExistence type="inferred from homology"/>
<evidence type="ECO:0000313" key="5">
    <source>
        <dbReference type="EMBL" id="CAA0113560.1"/>
    </source>
</evidence>
<accession>A0A5S9Q6N9</accession>
<evidence type="ECO:0000256" key="2">
    <source>
        <dbReference type="ARBA" id="ARBA00022857"/>
    </source>
</evidence>
<feature type="domain" description="Ketoreductase" evidence="4">
    <location>
        <begin position="3"/>
        <end position="165"/>
    </location>
</feature>
<keyword evidence="2" id="KW-0521">NADP</keyword>
<gene>
    <name evidence="5" type="ORF">DPBNPPHM_01688</name>
</gene>
<dbReference type="SUPFAM" id="SSF51735">
    <property type="entry name" value="NAD(P)-binding Rossmann-fold domains"/>
    <property type="match status" value="1"/>
</dbReference>
<dbReference type="OrthoDB" id="154414at2"/>
<evidence type="ECO:0000259" key="4">
    <source>
        <dbReference type="SMART" id="SM00822"/>
    </source>
</evidence>
<dbReference type="EC" id="1.-.-.-" evidence="5"/>
<dbReference type="SMART" id="SM00822">
    <property type="entry name" value="PKS_KR"/>
    <property type="match status" value="1"/>
</dbReference>
<evidence type="ECO:0000256" key="3">
    <source>
        <dbReference type="ARBA" id="ARBA00023002"/>
    </source>
</evidence>
<dbReference type="AlphaFoldDB" id="A0A5S9Q6N9"/>
<evidence type="ECO:0000313" key="6">
    <source>
        <dbReference type="Proteomes" id="UP000434580"/>
    </source>
</evidence>
<comment type="similarity">
    <text evidence="1">Belongs to the short-chain dehydrogenases/reductases (SDR) family.</text>
</comment>
<dbReference type="InterPro" id="IPR057326">
    <property type="entry name" value="KR_dom"/>
</dbReference>
<reference evidence="5 6" key="1">
    <citation type="submission" date="2019-11" db="EMBL/GenBank/DDBJ databases">
        <authorList>
            <person name="Holert J."/>
        </authorList>
    </citation>
    <scope>NUCLEOTIDE SEQUENCE [LARGE SCALE GENOMIC DNA]</scope>
    <source>
        <strain evidence="5">BC5_2</strain>
    </source>
</reference>
<dbReference type="InterPro" id="IPR036291">
    <property type="entry name" value="NAD(P)-bd_dom_sf"/>
</dbReference>
<dbReference type="PRINTS" id="PR00081">
    <property type="entry name" value="GDHRDH"/>
</dbReference>
<dbReference type="Pfam" id="PF00106">
    <property type="entry name" value="adh_short"/>
    <property type="match status" value="1"/>
</dbReference>
<dbReference type="PANTHER" id="PTHR43391:SF14">
    <property type="entry name" value="DEHYDROGENASE_REDUCTASE SDR FAMILY PROTEIN 7-LIKE"/>
    <property type="match status" value="1"/>
</dbReference>
<dbReference type="GO" id="GO:0016491">
    <property type="term" value="F:oxidoreductase activity"/>
    <property type="evidence" value="ECO:0007669"/>
    <property type="project" value="UniProtKB-KW"/>
</dbReference>
<dbReference type="PANTHER" id="PTHR43391">
    <property type="entry name" value="RETINOL DEHYDROGENASE-RELATED"/>
    <property type="match status" value="1"/>
</dbReference>
<sequence length="224" mass="24212">MDKVVLITGANRGIGLAVARHLNTLGYTLSLGVRHPESIPEDLKHCHHGFFDAKDASSATSWVNAVNAAFGRIDGLVHCAGLLIPFGIDDDESLLDEMYEVNVKGTLRICRAVLPFLKTCEEGRIINLVSMSGKRVKGKNIGYGMTKFAQYALTQGLKNIGWDDGVRATSVCPSWVNTDMAITHSNIAPADMTQPEDIAKLTATLLELPNTAYIGEVLVNCSPD</sequence>
<keyword evidence="3 5" id="KW-0560">Oxidoreductase</keyword>
<dbReference type="Gene3D" id="3.40.50.720">
    <property type="entry name" value="NAD(P)-binding Rossmann-like Domain"/>
    <property type="match status" value="1"/>
</dbReference>